<name>A0A1X0QAZ1_9MICR</name>
<dbReference type="Proteomes" id="UP000192356">
    <property type="component" value="Unassembled WGS sequence"/>
</dbReference>
<dbReference type="OrthoDB" id="2193826at2759"/>
<dbReference type="VEuPathDB" id="MicrosporidiaDB:A0H76_846"/>
<accession>A0A1X0QAZ1</accession>
<organism evidence="1 2">
    <name type="scientific">Hepatospora eriocheir</name>
    <dbReference type="NCBI Taxonomy" id="1081669"/>
    <lineage>
        <taxon>Eukaryota</taxon>
        <taxon>Fungi</taxon>
        <taxon>Fungi incertae sedis</taxon>
        <taxon>Microsporidia</taxon>
        <taxon>Hepatosporidae</taxon>
        <taxon>Hepatospora</taxon>
    </lineage>
</organism>
<protein>
    <submittedName>
        <fullName evidence="1">Uncharacterized protein</fullName>
    </submittedName>
</protein>
<dbReference type="EMBL" id="LVKB01000051">
    <property type="protein sequence ID" value="ORD96937.1"/>
    <property type="molecule type" value="Genomic_DNA"/>
</dbReference>
<dbReference type="AlphaFoldDB" id="A0A1X0QAZ1"/>
<evidence type="ECO:0000313" key="1">
    <source>
        <dbReference type="EMBL" id="ORD96937.1"/>
    </source>
</evidence>
<evidence type="ECO:0000313" key="2">
    <source>
        <dbReference type="Proteomes" id="UP000192356"/>
    </source>
</evidence>
<proteinExistence type="predicted"/>
<reference evidence="1 2" key="1">
    <citation type="journal article" date="2017" name="Environ. Microbiol.">
        <title>Decay of the glycolytic pathway and adaptation to intranuclear parasitism within Enterocytozoonidae microsporidia.</title>
        <authorList>
            <person name="Wiredu Boakye D."/>
            <person name="Jaroenlak P."/>
            <person name="Prachumwat A."/>
            <person name="Williams T.A."/>
            <person name="Bateman K.S."/>
            <person name="Itsathitphaisarn O."/>
            <person name="Sritunyalucksana K."/>
            <person name="Paszkiewicz K.H."/>
            <person name="Moore K.A."/>
            <person name="Stentiford G.D."/>
            <person name="Williams B.A."/>
        </authorList>
    </citation>
    <scope>NUCLEOTIDE SEQUENCE [LARGE SCALE GENOMIC DNA]</scope>
    <source>
        <strain evidence="1 2">GB1</strain>
    </source>
</reference>
<comment type="caution">
    <text evidence="1">The sequence shown here is derived from an EMBL/GenBank/DDBJ whole genome shotgun (WGS) entry which is preliminary data.</text>
</comment>
<dbReference type="Pfam" id="PF17008">
    <property type="entry name" value="DUF5088"/>
    <property type="match status" value="1"/>
</dbReference>
<sequence>MINQEYVLVNIYKEFGSIDIFHLLLYSDIYETFRVADSQTRLVGKGAFFKGDLVKIVVESQMGVEIELVEQNYNDGIEEKYDLSYLLINRWFRFQNHTLPFNVNAVIPTKVAKRVEKDGKFLSMYTINDENVPSLSEKLSHKFVCRVVKKTRISSVTNNFNPFFFVIGHSNNVFIKIIFWLENLAAYSTLKVGDLIYVSDFKKKIKTPSPSKLIFNNLTESFYFDLDEVTVKTLYKLKLEPEITIPIAYNSYGTPFIKIEGNIIYVSVLLKYRVAETILEYYLIKIKDENGNIKQVVLFNNSDDLFYQIKGGYIILEDMRKVERGSFTYYLSTLYTQISLKEEIYLIDPIGEDNKKKSKKVVNEYIQGALGYIPDRVSSIDLLVLEETEKINGKSLSVEGFLDPIYIEMDKLYEIDLVINETKKVYFKGKVKSVIKSEMAVSYTENGETKDQNCLELALDNGVELLMIENFYLDKKIEFDKKDLLFKNSYIFVEAFRSDSETILYYLTGYLNLNRNNK</sequence>
<gene>
    <name evidence="1" type="ORF">HERIO_1162</name>
</gene>
<dbReference type="VEuPathDB" id="MicrosporidiaDB:HERIO_1162"/>
<keyword evidence="2" id="KW-1185">Reference proteome</keyword>
<dbReference type="InterPro" id="IPR031540">
    <property type="entry name" value="DUF5088"/>
</dbReference>